<feature type="non-terminal residue" evidence="2">
    <location>
        <position position="1"/>
    </location>
</feature>
<organism evidence="2">
    <name type="scientific">human gut metagenome</name>
    <dbReference type="NCBI Taxonomy" id="408170"/>
    <lineage>
        <taxon>unclassified sequences</taxon>
        <taxon>metagenomes</taxon>
        <taxon>organismal metagenomes</taxon>
    </lineage>
</organism>
<protein>
    <submittedName>
        <fullName evidence="2">TonB-dependent receptor plug protein</fullName>
    </submittedName>
</protein>
<sequence length="107" mass="12253">GLSGSKRDLMPVLASVKRRDSGMAFDYAKHNFKPNVLRYYGDAADIGLVATYDANDKNKFEMRLNRYTEDLVRDVKHSDSDLEPQQHFKRTADRNTANLQWSSRAGK</sequence>
<feature type="compositionally biased region" description="Basic and acidic residues" evidence="1">
    <location>
        <begin position="76"/>
        <end position="93"/>
    </location>
</feature>
<evidence type="ECO:0000256" key="1">
    <source>
        <dbReference type="SAM" id="MobiDB-lite"/>
    </source>
</evidence>
<dbReference type="AlphaFoldDB" id="W1YTH8"/>
<gene>
    <name evidence="2" type="ORF">Q604_UNBC00934G0001</name>
</gene>
<feature type="region of interest" description="Disordered" evidence="1">
    <location>
        <begin position="76"/>
        <end position="107"/>
    </location>
</feature>
<feature type="non-terminal residue" evidence="2">
    <location>
        <position position="107"/>
    </location>
</feature>
<proteinExistence type="predicted"/>
<dbReference type="EMBL" id="AZMM01000934">
    <property type="protein sequence ID" value="ETJ45060.1"/>
    <property type="molecule type" value="Genomic_DNA"/>
</dbReference>
<feature type="compositionally biased region" description="Polar residues" evidence="1">
    <location>
        <begin position="94"/>
        <end position="107"/>
    </location>
</feature>
<keyword evidence="2" id="KW-0675">Receptor</keyword>
<name>W1YTH8_9ZZZZ</name>
<accession>W1YTH8</accession>
<comment type="caution">
    <text evidence="2">The sequence shown here is derived from an EMBL/GenBank/DDBJ whole genome shotgun (WGS) entry which is preliminary data.</text>
</comment>
<reference evidence="2" key="1">
    <citation type="submission" date="2013-12" db="EMBL/GenBank/DDBJ databases">
        <title>A Varibaculum cambriense genome reconstructed from a premature infant gut community with otherwise low bacterial novelty that shifts toward anaerobic metabolism during the third week of life.</title>
        <authorList>
            <person name="Brown C.T."/>
            <person name="Sharon I."/>
            <person name="Thomas B.C."/>
            <person name="Castelle C.J."/>
            <person name="Morowitz M.J."/>
            <person name="Banfield J.F."/>
        </authorList>
    </citation>
    <scope>NUCLEOTIDE SEQUENCE</scope>
</reference>
<evidence type="ECO:0000313" key="2">
    <source>
        <dbReference type="EMBL" id="ETJ45060.1"/>
    </source>
</evidence>